<evidence type="ECO:0000256" key="1">
    <source>
        <dbReference type="SAM" id="MobiDB-lite"/>
    </source>
</evidence>
<proteinExistence type="predicted"/>
<dbReference type="Proteomes" id="UP000249165">
    <property type="component" value="Unassembled WGS sequence"/>
</dbReference>
<feature type="chain" id="PRO_5016257455" description="Lipoprotein" evidence="2">
    <location>
        <begin position="26"/>
        <end position="236"/>
    </location>
</feature>
<name>A0A327YB50_9RHOB</name>
<keyword evidence="2" id="KW-0732">Signal</keyword>
<evidence type="ECO:0008006" key="5">
    <source>
        <dbReference type="Google" id="ProtNLM"/>
    </source>
</evidence>
<evidence type="ECO:0000313" key="4">
    <source>
        <dbReference type="Proteomes" id="UP000249165"/>
    </source>
</evidence>
<reference evidence="3 4" key="1">
    <citation type="submission" date="2018-06" db="EMBL/GenBank/DDBJ databases">
        <title>Genomic Encyclopedia of Archaeal and Bacterial Type Strains, Phase II (KMG-II): from individual species to whole genera.</title>
        <authorList>
            <person name="Goeker M."/>
        </authorList>
    </citation>
    <scope>NUCLEOTIDE SEQUENCE [LARGE SCALE GENOMIC DNA]</scope>
    <source>
        <strain evidence="3 4">DSM 22011</strain>
    </source>
</reference>
<evidence type="ECO:0000256" key="2">
    <source>
        <dbReference type="SAM" id="SignalP"/>
    </source>
</evidence>
<dbReference type="RefSeq" id="WP_111550222.1">
    <property type="nucleotide sequence ID" value="NZ_LIQE01000011.1"/>
</dbReference>
<protein>
    <recommendedName>
        <fullName evidence="5">Lipoprotein</fullName>
    </recommendedName>
</protein>
<dbReference type="PROSITE" id="PS51257">
    <property type="entry name" value="PROKAR_LIPOPROTEIN"/>
    <property type="match status" value="1"/>
</dbReference>
<feature type="compositionally biased region" description="Low complexity" evidence="1">
    <location>
        <begin position="208"/>
        <end position="224"/>
    </location>
</feature>
<accession>A0A327YB50</accession>
<comment type="caution">
    <text evidence="3">The sequence shown here is derived from an EMBL/GenBank/DDBJ whole genome shotgun (WGS) entry which is preliminary data.</text>
</comment>
<feature type="signal peptide" evidence="2">
    <location>
        <begin position="1"/>
        <end position="25"/>
    </location>
</feature>
<dbReference type="AlphaFoldDB" id="A0A327YB50"/>
<feature type="region of interest" description="Disordered" evidence="1">
    <location>
        <begin position="208"/>
        <end position="236"/>
    </location>
</feature>
<dbReference type="OrthoDB" id="7666390at2"/>
<sequence length="236" mass="25240">MNLRAAGLATLVALALAGCSTPGNNRPNATPEQIAAVAYRHDGPPAITLFTMISNSTNEGAHSSIMINAPSQRIIYDPAGSVRADYITEADDVIYGVTPTFESFYERAHARETYRVRIQRVEVPAAVAEQALRLAMTSGSARQSMCAKSTSSILAQLPGFDSVRPTWFPKKLAAQMSQLPGVTDRILRETDDDDKSLALALHRQHLARTASATGTETGPETGQGADEGTQRAVVSQ</sequence>
<organism evidence="3 4">
    <name type="scientific">Salipiger aestuarii</name>
    <dbReference type="NCBI Taxonomy" id="568098"/>
    <lineage>
        <taxon>Bacteria</taxon>
        <taxon>Pseudomonadati</taxon>
        <taxon>Pseudomonadota</taxon>
        <taxon>Alphaproteobacteria</taxon>
        <taxon>Rhodobacterales</taxon>
        <taxon>Roseobacteraceae</taxon>
        <taxon>Salipiger</taxon>
    </lineage>
</organism>
<evidence type="ECO:0000313" key="3">
    <source>
        <dbReference type="EMBL" id="RAK18290.1"/>
    </source>
</evidence>
<keyword evidence="4" id="KW-1185">Reference proteome</keyword>
<gene>
    <name evidence="3" type="ORF">ATI53_10139</name>
</gene>
<dbReference type="EMBL" id="QLMG01000013">
    <property type="protein sequence ID" value="RAK18290.1"/>
    <property type="molecule type" value="Genomic_DNA"/>
</dbReference>